<gene>
    <name evidence="3" type="primary">PPP1R36</name>
</gene>
<dbReference type="PANTHER" id="PTHR21055">
    <property type="entry name" value="PROTEIN PHOSPHATASE 1 REGULATORY SUBUNIT 36"/>
    <property type="match status" value="1"/>
</dbReference>
<proteinExistence type="predicted"/>
<accession>A0AA97KSS8</accession>
<dbReference type="GO" id="GO:0019902">
    <property type="term" value="F:phosphatase binding"/>
    <property type="evidence" value="ECO:0007669"/>
    <property type="project" value="InterPro"/>
</dbReference>
<dbReference type="Pfam" id="PF14895">
    <property type="entry name" value="PPPI_inhib"/>
    <property type="match status" value="1"/>
</dbReference>
<evidence type="ECO:0000313" key="3">
    <source>
        <dbReference type="RefSeq" id="XP_054828558.1"/>
    </source>
</evidence>
<dbReference type="CTD" id="145376"/>
<evidence type="ECO:0000256" key="1">
    <source>
        <dbReference type="SAM" id="MobiDB-lite"/>
    </source>
</evidence>
<feature type="region of interest" description="Disordered" evidence="1">
    <location>
        <begin position="359"/>
        <end position="392"/>
    </location>
</feature>
<dbReference type="Proteomes" id="UP001190640">
    <property type="component" value="Chromosome 2"/>
</dbReference>
<dbReference type="RefSeq" id="XP_054828558.1">
    <property type="nucleotide sequence ID" value="XM_054972583.1"/>
</dbReference>
<reference evidence="3" key="1">
    <citation type="submission" date="2025-08" db="UniProtKB">
        <authorList>
            <consortium name="RefSeq"/>
        </authorList>
    </citation>
    <scope>IDENTIFICATION</scope>
    <source>
        <tissue evidence="3">Blood</tissue>
    </source>
</reference>
<name>A0AA97KSS8_EUBMA</name>
<dbReference type="KEGG" id="emc:129325071"/>
<protein>
    <submittedName>
        <fullName evidence="3">Protein phosphatase 1 regulatory subunit 36</fullName>
    </submittedName>
</protein>
<evidence type="ECO:0000313" key="2">
    <source>
        <dbReference type="Proteomes" id="UP001190640"/>
    </source>
</evidence>
<feature type="compositionally biased region" description="Acidic residues" evidence="1">
    <location>
        <begin position="374"/>
        <end position="386"/>
    </location>
</feature>
<sequence length="433" mass="49222">MAQYIFLELPKGPPVPLTKATPGLWYWRDDTKSLDFASAFPDPEPKEKVKKGKAIHFQDPGAKAPDRQTPSVFRDMLVARTCLRDDKVPRPPKRGQQELITLEDVKYAAMFLAHEDDAPDIPSFSIVLRCKQLDEFLMALLYYINFFLEKLQLETKPTCLGKPSALEKKEKMENRIKLEVTKKHFAQTYCSLILGLGMAEQHHMACGKRKTSAARKDRDFFEGLYNFSSYVAYVAFKQKNLKEIQQEVGRLLRTNIFNSALREKARAQHMIKTDVTKELEKTTFPYRKSTGVKQPAIRSVLDQRSPVLSTLLPMAKDSAQYLFQDHYLHPSKTARSSQLDDLPEMSSVVSESKIGIIGAPRNKFSPDTLLPMGTEEEEDEEEVEDQDNLRTSSDSLFAQELLSSFRDAQGSAIYSCEAISRATTEGDYVENPQ</sequence>
<dbReference type="InterPro" id="IPR026142">
    <property type="entry name" value="Pro_pase_1_reg_su_36"/>
</dbReference>
<dbReference type="GeneID" id="129325071"/>
<organism evidence="2 3">
    <name type="scientific">Eublepharis macularius</name>
    <name type="common">Leopard gecko</name>
    <name type="synonym">Cyrtodactylus macularius</name>
    <dbReference type="NCBI Taxonomy" id="481883"/>
    <lineage>
        <taxon>Eukaryota</taxon>
        <taxon>Metazoa</taxon>
        <taxon>Chordata</taxon>
        <taxon>Craniata</taxon>
        <taxon>Vertebrata</taxon>
        <taxon>Euteleostomi</taxon>
        <taxon>Lepidosauria</taxon>
        <taxon>Squamata</taxon>
        <taxon>Bifurcata</taxon>
        <taxon>Gekkota</taxon>
        <taxon>Eublepharidae</taxon>
        <taxon>Eublepharinae</taxon>
        <taxon>Eublepharis</taxon>
    </lineage>
</organism>
<dbReference type="AlphaFoldDB" id="A0AA97KSS8"/>
<dbReference type="PANTHER" id="PTHR21055:SF3">
    <property type="entry name" value="PROTEIN PHOSPHATASE 1 REGULATORY SUBUNIT 36"/>
    <property type="match status" value="1"/>
</dbReference>
<keyword evidence="2" id="KW-1185">Reference proteome</keyword>